<dbReference type="Proteomes" id="UP000738359">
    <property type="component" value="Unassembled WGS sequence"/>
</dbReference>
<evidence type="ECO:0000256" key="1">
    <source>
        <dbReference type="SAM" id="SignalP"/>
    </source>
</evidence>
<keyword evidence="1" id="KW-0732">Signal</keyword>
<reference evidence="2" key="1">
    <citation type="journal article" date="2020" name="Fungal Divers.">
        <title>Resolving the Mortierellaceae phylogeny through synthesis of multi-gene phylogenetics and phylogenomics.</title>
        <authorList>
            <person name="Vandepol N."/>
            <person name="Liber J."/>
            <person name="Desiro A."/>
            <person name="Na H."/>
            <person name="Kennedy M."/>
            <person name="Barry K."/>
            <person name="Grigoriev I.V."/>
            <person name="Miller A.N."/>
            <person name="O'Donnell K."/>
            <person name="Stajich J.E."/>
            <person name="Bonito G."/>
        </authorList>
    </citation>
    <scope>NUCLEOTIDE SEQUENCE</scope>
    <source>
        <strain evidence="2">CK1249</strain>
    </source>
</reference>
<sequence>MVKFTSAALFLAMAAISSAAPIISSSSASASASASATPSATVTVSASVSATASATPSATDAVVADPTVISIAAKDDVFSSDVKYTGRATWFTHTYGACNEKWDG</sequence>
<protein>
    <submittedName>
        <fullName evidence="2">Uncharacterized protein</fullName>
    </submittedName>
</protein>
<keyword evidence="3" id="KW-1185">Reference proteome</keyword>
<proteinExistence type="predicted"/>
<evidence type="ECO:0000313" key="2">
    <source>
        <dbReference type="EMBL" id="KAF9943912.1"/>
    </source>
</evidence>
<organism evidence="2 3">
    <name type="scientific">Mortierella alpina</name>
    <name type="common">Oleaginous fungus</name>
    <name type="synonym">Mortierella renispora</name>
    <dbReference type="NCBI Taxonomy" id="64518"/>
    <lineage>
        <taxon>Eukaryota</taxon>
        <taxon>Fungi</taxon>
        <taxon>Fungi incertae sedis</taxon>
        <taxon>Mucoromycota</taxon>
        <taxon>Mortierellomycotina</taxon>
        <taxon>Mortierellomycetes</taxon>
        <taxon>Mortierellales</taxon>
        <taxon>Mortierellaceae</taxon>
        <taxon>Mortierella</taxon>
    </lineage>
</organism>
<feature type="non-terminal residue" evidence="2">
    <location>
        <position position="104"/>
    </location>
</feature>
<feature type="signal peptide" evidence="1">
    <location>
        <begin position="1"/>
        <end position="19"/>
    </location>
</feature>
<feature type="chain" id="PRO_5040456500" evidence="1">
    <location>
        <begin position="20"/>
        <end position="104"/>
    </location>
</feature>
<accession>A0A9P6LUN5</accession>
<comment type="caution">
    <text evidence="2">The sequence shown here is derived from an EMBL/GenBank/DDBJ whole genome shotgun (WGS) entry which is preliminary data.</text>
</comment>
<gene>
    <name evidence="2" type="ORF">BGZ70_005267</name>
</gene>
<evidence type="ECO:0000313" key="3">
    <source>
        <dbReference type="Proteomes" id="UP000738359"/>
    </source>
</evidence>
<dbReference type="AlphaFoldDB" id="A0A9P6LUN5"/>
<dbReference type="EMBL" id="JAAAHY010002790">
    <property type="protein sequence ID" value="KAF9943912.1"/>
    <property type="molecule type" value="Genomic_DNA"/>
</dbReference>
<name>A0A9P6LUN5_MORAP</name>